<keyword evidence="1" id="KW-0472">Membrane</keyword>
<dbReference type="RefSeq" id="WP_134844661.1">
    <property type="nucleotide sequence ID" value="NZ_SGVY01000086.1"/>
</dbReference>
<gene>
    <name evidence="2" type="ORF">EXN75_16605</name>
</gene>
<feature type="transmembrane region" description="Helical" evidence="1">
    <location>
        <begin position="12"/>
        <end position="31"/>
    </location>
</feature>
<evidence type="ECO:0000256" key="1">
    <source>
        <dbReference type="SAM" id="Phobius"/>
    </source>
</evidence>
<comment type="caution">
    <text evidence="2">The sequence shown here is derived from an EMBL/GenBank/DDBJ whole genome shotgun (WGS) entry which is preliminary data.</text>
</comment>
<evidence type="ECO:0000313" key="3">
    <source>
        <dbReference type="Proteomes" id="UP000297872"/>
    </source>
</evidence>
<feature type="transmembrane region" description="Helical" evidence="1">
    <location>
        <begin position="96"/>
        <end position="116"/>
    </location>
</feature>
<sequence>MGKEIESSTIKTTDIILASCVVAIIIVSAVWCCRTCFKPEVQPIRIEITASDSLKMANYLSKEQADSLISIVRRHERELAERYQYALEQKMNQDQYFSFGTFLVGVILSIFGFFGYKSIKSIEEKANKDAERAAKLTSEEVTLKSATYRV</sequence>
<keyword evidence="1" id="KW-1133">Transmembrane helix</keyword>
<accession>A0A4Y8UMY9</accession>
<dbReference type="EMBL" id="SGVY01000086">
    <property type="protein sequence ID" value="TFH69802.1"/>
    <property type="molecule type" value="Genomic_DNA"/>
</dbReference>
<name>A0A4Y8UMY9_9BACT</name>
<evidence type="ECO:0000313" key="2">
    <source>
        <dbReference type="EMBL" id="TFH69802.1"/>
    </source>
</evidence>
<protein>
    <submittedName>
        <fullName evidence="2">Uncharacterized protein</fullName>
    </submittedName>
</protein>
<keyword evidence="1" id="KW-0812">Transmembrane</keyword>
<organism evidence="2 3">
    <name type="scientific">Segatella hominis</name>
    <dbReference type="NCBI Taxonomy" id="2518605"/>
    <lineage>
        <taxon>Bacteria</taxon>
        <taxon>Pseudomonadati</taxon>
        <taxon>Bacteroidota</taxon>
        <taxon>Bacteroidia</taxon>
        <taxon>Bacteroidales</taxon>
        <taxon>Prevotellaceae</taxon>
        <taxon>Segatella</taxon>
    </lineage>
</organism>
<dbReference type="AlphaFoldDB" id="A0A4Y8UMY9"/>
<dbReference type="GeneID" id="302996877"/>
<reference evidence="2 3" key="1">
    <citation type="submission" date="2019-02" db="EMBL/GenBank/DDBJ databases">
        <title>Draft Genome Sequence of the Prevotella sp. BCRC 81118, Isolated from Human Feces.</title>
        <authorList>
            <person name="Huang C.-H."/>
        </authorList>
    </citation>
    <scope>NUCLEOTIDE SEQUENCE [LARGE SCALE GENOMIC DNA]</scope>
    <source>
        <strain evidence="2 3">BCRC 81118</strain>
    </source>
</reference>
<proteinExistence type="predicted"/>
<dbReference type="Proteomes" id="UP000297872">
    <property type="component" value="Unassembled WGS sequence"/>
</dbReference>
<keyword evidence="3" id="KW-1185">Reference proteome</keyword>